<dbReference type="SUPFAM" id="SSF81799">
    <property type="entry name" value="Putative methyltransferase TM0872, insert domain"/>
    <property type="match status" value="1"/>
</dbReference>
<evidence type="ECO:0000256" key="3">
    <source>
        <dbReference type="ARBA" id="ARBA00022679"/>
    </source>
</evidence>
<comment type="similarity">
    <text evidence="1">Belongs to the methyltransferase superfamily. RsmH family.</text>
</comment>
<dbReference type="GO" id="GO:0070475">
    <property type="term" value="P:rRNA base methylation"/>
    <property type="evidence" value="ECO:0007669"/>
    <property type="project" value="TreeGrafter"/>
</dbReference>
<dbReference type="InterPro" id="IPR023397">
    <property type="entry name" value="SAM-dep_MeTrfase_MraW_recog"/>
</dbReference>
<dbReference type="InterPro" id="IPR002903">
    <property type="entry name" value="RsmH"/>
</dbReference>
<keyword evidence="4" id="KW-0949">S-adenosyl-L-methionine</keyword>
<dbReference type="PANTHER" id="PTHR11265:SF0">
    <property type="entry name" value="12S RRNA N4-METHYLCYTIDINE METHYLTRANSFERASE"/>
    <property type="match status" value="1"/>
</dbReference>
<dbReference type="GO" id="GO:0005737">
    <property type="term" value="C:cytoplasm"/>
    <property type="evidence" value="ECO:0007669"/>
    <property type="project" value="TreeGrafter"/>
</dbReference>
<dbReference type="AlphaFoldDB" id="A0A645B4T8"/>
<dbReference type="NCBIfam" id="TIGR00006">
    <property type="entry name" value="16S rRNA (cytosine(1402)-N(4))-methyltransferase RsmH"/>
    <property type="match status" value="1"/>
</dbReference>
<dbReference type="InterPro" id="IPR029063">
    <property type="entry name" value="SAM-dependent_MTases_sf"/>
</dbReference>
<evidence type="ECO:0000256" key="2">
    <source>
        <dbReference type="ARBA" id="ARBA00022603"/>
    </source>
</evidence>
<accession>A0A645B4T8</accession>
<dbReference type="Pfam" id="PF01795">
    <property type="entry name" value="Methyltransf_5"/>
    <property type="match status" value="1"/>
</dbReference>
<reference evidence="5" key="1">
    <citation type="submission" date="2019-08" db="EMBL/GenBank/DDBJ databases">
        <authorList>
            <person name="Kucharzyk K."/>
            <person name="Murdoch R.W."/>
            <person name="Higgins S."/>
            <person name="Loffler F."/>
        </authorList>
    </citation>
    <scope>NUCLEOTIDE SEQUENCE</scope>
</reference>
<proteinExistence type="inferred from homology"/>
<evidence type="ECO:0000313" key="5">
    <source>
        <dbReference type="EMBL" id="MPM60078.1"/>
    </source>
</evidence>
<gene>
    <name evidence="5" type="primary">rsmH_30</name>
    <name evidence="5" type="ORF">SDC9_106925</name>
</gene>
<dbReference type="EC" id="2.1.1.199" evidence="5"/>
<dbReference type="Gene3D" id="3.40.50.150">
    <property type="entry name" value="Vaccinia Virus protein VP39"/>
    <property type="match status" value="1"/>
</dbReference>
<protein>
    <submittedName>
        <fullName evidence="5">Ribosomal RNA small subunit methyltransferase H</fullName>
        <ecNumber evidence="5">2.1.1.199</ecNumber>
    </submittedName>
</protein>
<evidence type="ECO:0000256" key="1">
    <source>
        <dbReference type="ARBA" id="ARBA00010396"/>
    </source>
</evidence>
<dbReference type="HAMAP" id="MF_01007">
    <property type="entry name" value="16SrRNA_methyltr_H"/>
    <property type="match status" value="1"/>
</dbReference>
<dbReference type="GO" id="GO:0071424">
    <property type="term" value="F:rRNA (cytosine-N4-)-methyltransferase activity"/>
    <property type="evidence" value="ECO:0007669"/>
    <property type="project" value="TreeGrafter"/>
</dbReference>
<dbReference type="EMBL" id="VSSQ01017615">
    <property type="protein sequence ID" value="MPM60078.1"/>
    <property type="molecule type" value="Genomic_DNA"/>
</dbReference>
<dbReference type="SUPFAM" id="SSF53335">
    <property type="entry name" value="S-adenosyl-L-methionine-dependent methyltransferases"/>
    <property type="match status" value="1"/>
</dbReference>
<sequence>MGKNGRLLAFDQDEDAYQNHIPDPRFTFVKSNFRFLKNFLRYHRIDEVDGILADLGVSSHHFDDSDRGFSFRLPGDLDMRMNRLSRKTAADVLNEYSEEKLSDIFFFYGELKSARKIATAVSAYRRSKKIGTVSDFLEIMKPFAFREKENKTLAQAFQALRIEVNDELEALEEMLFQGLEMLKPGGRFSVISYHSLEDRLVKNFFKAGNFEGHIIKDFYGNRETPFELINRKVIVPTEQEQVDNPRSRSAKLRIAEKI</sequence>
<keyword evidence="3 5" id="KW-0808">Transferase</keyword>
<name>A0A645B4T8_9ZZZZ</name>
<dbReference type="Gene3D" id="1.10.150.170">
    <property type="entry name" value="Putative methyltransferase TM0872, insert domain"/>
    <property type="match status" value="1"/>
</dbReference>
<organism evidence="5">
    <name type="scientific">bioreactor metagenome</name>
    <dbReference type="NCBI Taxonomy" id="1076179"/>
    <lineage>
        <taxon>unclassified sequences</taxon>
        <taxon>metagenomes</taxon>
        <taxon>ecological metagenomes</taxon>
    </lineage>
</organism>
<comment type="caution">
    <text evidence="5">The sequence shown here is derived from an EMBL/GenBank/DDBJ whole genome shotgun (WGS) entry which is preliminary data.</text>
</comment>
<dbReference type="PANTHER" id="PTHR11265">
    <property type="entry name" value="S-ADENOSYL-METHYLTRANSFERASE MRAW"/>
    <property type="match status" value="1"/>
</dbReference>
<evidence type="ECO:0000256" key="4">
    <source>
        <dbReference type="ARBA" id="ARBA00022691"/>
    </source>
</evidence>
<keyword evidence="2 5" id="KW-0489">Methyltransferase</keyword>